<reference evidence="15" key="1">
    <citation type="submission" date="2018-09" db="EMBL/GenBank/DDBJ databases">
        <authorList>
            <person name="Livingstone P.G."/>
            <person name="Whitworth D.E."/>
        </authorList>
    </citation>
    <scope>NUCLEOTIDE SEQUENCE [LARGE SCALE GENOMIC DNA]</scope>
    <source>
        <strain evidence="15">CA051B</strain>
    </source>
</reference>
<dbReference type="GO" id="GO:0015940">
    <property type="term" value="P:pantothenate biosynthetic process"/>
    <property type="evidence" value="ECO:0007669"/>
    <property type="project" value="UniProtKB-UniRule"/>
</dbReference>
<feature type="modified residue" description="Pyruvic acid (Ser)" evidence="9 12">
    <location>
        <position position="25"/>
    </location>
</feature>
<comment type="function">
    <text evidence="9">Catalyzes the pyruvoyl-dependent decarboxylation of aspartate to produce beta-alanine.</text>
</comment>
<dbReference type="SUPFAM" id="SSF50692">
    <property type="entry name" value="ADC-like"/>
    <property type="match status" value="1"/>
</dbReference>
<keyword evidence="8 9" id="KW-0670">Pyruvate</keyword>
<comment type="subunit">
    <text evidence="9">Heterooctamer of four alpha and four beta subunits.</text>
</comment>
<comment type="subcellular location">
    <subcellularLocation>
        <location evidence="9">Cytoplasm</location>
    </subcellularLocation>
</comment>
<evidence type="ECO:0000256" key="3">
    <source>
        <dbReference type="ARBA" id="ARBA00022793"/>
    </source>
</evidence>
<feature type="chain" id="PRO_5017499354" description="Aspartate 1-decarboxylase beta chain" evidence="9 13">
    <location>
        <begin position="1"/>
        <end position="24"/>
    </location>
</feature>
<name>A0A3A8PGU2_9BACT</name>
<evidence type="ECO:0000256" key="5">
    <source>
        <dbReference type="ARBA" id="ARBA00023145"/>
    </source>
</evidence>
<feature type="binding site" evidence="9 11">
    <location>
        <position position="57"/>
    </location>
    <ligand>
        <name>substrate</name>
    </ligand>
</feature>
<evidence type="ECO:0000256" key="8">
    <source>
        <dbReference type="ARBA" id="ARBA00023317"/>
    </source>
</evidence>
<gene>
    <name evidence="9" type="primary">panD</name>
    <name evidence="14" type="ORF">D7V93_28880</name>
</gene>
<evidence type="ECO:0000313" key="15">
    <source>
        <dbReference type="Proteomes" id="UP000272888"/>
    </source>
</evidence>
<dbReference type="InterPro" id="IPR003190">
    <property type="entry name" value="Asp_decarbox"/>
</dbReference>
<dbReference type="GO" id="GO:0005829">
    <property type="term" value="C:cytosol"/>
    <property type="evidence" value="ECO:0007669"/>
    <property type="project" value="TreeGrafter"/>
</dbReference>
<dbReference type="Pfam" id="PF02261">
    <property type="entry name" value="Asp_decarbox"/>
    <property type="match status" value="1"/>
</dbReference>
<dbReference type="InterPro" id="IPR009010">
    <property type="entry name" value="Asp_de-COase-like_dom_sf"/>
</dbReference>
<dbReference type="EC" id="4.1.1.11" evidence="9"/>
<feature type="binding site" evidence="9 11">
    <location>
        <begin position="73"/>
        <end position="75"/>
    </location>
    <ligand>
        <name>substrate</name>
    </ligand>
</feature>
<evidence type="ECO:0000256" key="11">
    <source>
        <dbReference type="PIRSR" id="PIRSR006246-2"/>
    </source>
</evidence>
<dbReference type="GO" id="GO:0004068">
    <property type="term" value="F:aspartate 1-decarboxylase activity"/>
    <property type="evidence" value="ECO:0007669"/>
    <property type="project" value="UniProtKB-UniRule"/>
</dbReference>
<evidence type="ECO:0000256" key="10">
    <source>
        <dbReference type="PIRSR" id="PIRSR006246-1"/>
    </source>
</evidence>
<evidence type="ECO:0000256" key="4">
    <source>
        <dbReference type="ARBA" id="ARBA00022813"/>
    </source>
</evidence>
<comment type="catalytic activity">
    <reaction evidence="9">
        <text>L-aspartate + H(+) = beta-alanine + CO2</text>
        <dbReference type="Rhea" id="RHEA:19497"/>
        <dbReference type="ChEBI" id="CHEBI:15378"/>
        <dbReference type="ChEBI" id="CHEBI:16526"/>
        <dbReference type="ChEBI" id="CHEBI:29991"/>
        <dbReference type="ChEBI" id="CHEBI:57966"/>
        <dbReference type="EC" id="4.1.1.11"/>
    </reaction>
</comment>
<keyword evidence="15" id="KW-1185">Reference proteome</keyword>
<dbReference type="PIRSF" id="PIRSF006246">
    <property type="entry name" value="Asp_decarbox"/>
    <property type="match status" value="1"/>
</dbReference>
<comment type="caution">
    <text evidence="14">The sequence shown here is derived from an EMBL/GenBank/DDBJ whole genome shotgun (WGS) entry which is preliminary data.</text>
</comment>
<feature type="active site" description="Proton donor" evidence="9 10">
    <location>
        <position position="58"/>
    </location>
</feature>
<dbReference type="AlphaFoldDB" id="A0A3A8PGU2"/>
<keyword evidence="5 9" id="KW-0865">Zymogen</keyword>
<comment type="similarity">
    <text evidence="9">Belongs to the PanD family.</text>
</comment>
<keyword evidence="3 9" id="KW-0210">Decarboxylase</keyword>
<proteinExistence type="inferred from homology"/>
<protein>
    <recommendedName>
        <fullName evidence="9">Aspartate 1-decarboxylase</fullName>
        <ecNumber evidence="9">4.1.1.11</ecNumber>
    </recommendedName>
    <alternativeName>
        <fullName evidence="9">Aspartate alpha-decarboxylase</fullName>
    </alternativeName>
    <component>
        <recommendedName>
            <fullName evidence="9">Aspartate 1-decarboxylase beta chain</fullName>
        </recommendedName>
    </component>
    <component>
        <recommendedName>
            <fullName evidence="9">Aspartate 1-decarboxylase alpha chain</fullName>
        </recommendedName>
    </component>
</protein>
<keyword evidence="1 9" id="KW-0963">Cytoplasm</keyword>
<comment type="cofactor">
    <cofactor evidence="9 10">
        <name>pyruvate</name>
        <dbReference type="ChEBI" id="CHEBI:15361"/>
    </cofactor>
    <text evidence="9 10">Binds 1 pyruvoyl group covalently per subunit.</text>
</comment>
<dbReference type="Proteomes" id="UP000272888">
    <property type="component" value="Unassembled WGS sequence"/>
</dbReference>
<dbReference type="GO" id="GO:0006523">
    <property type="term" value="P:alanine biosynthetic process"/>
    <property type="evidence" value="ECO:0007669"/>
    <property type="project" value="InterPro"/>
</dbReference>
<sequence>MRRILFKSKIHRATVTQADLDYEGSVTIDRNLLQAADILPFEKVAVWNVTRGTRLETYALEGEAGSGVICINGAAAHLNQPGDLVILATFAEVEEAELANWKPTVVFVDGKNRAVPGLTEEIPGPARRIA</sequence>
<evidence type="ECO:0000256" key="6">
    <source>
        <dbReference type="ARBA" id="ARBA00023239"/>
    </source>
</evidence>
<comment type="pathway">
    <text evidence="9">Cofactor biosynthesis; (R)-pantothenate biosynthesis; beta-alanine from L-aspartate: step 1/1.</text>
</comment>
<dbReference type="PANTHER" id="PTHR21012">
    <property type="entry name" value="ASPARTATE 1-DECARBOXYLASE"/>
    <property type="match status" value="1"/>
</dbReference>
<evidence type="ECO:0000313" key="14">
    <source>
        <dbReference type="EMBL" id="RKH51732.1"/>
    </source>
</evidence>
<evidence type="ECO:0000256" key="13">
    <source>
        <dbReference type="PIRSR" id="PIRSR006246-5"/>
    </source>
</evidence>
<dbReference type="Gene3D" id="2.40.40.20">
    <property type="match status" value="1"/>
</dbReference>
<keyword evidence="2 9" id="KW-0566">Pantothenate biosynthesis</keyword>
<evidence type="ECO:0000256" key="9">
    <source>
        <dbReference type="HAMAP-Rule" id="MF_00446"/>
    </source>
</evidence>
<organism evidence="14 15">
    <name type="scientific">Corallococcus llansteffanensis</name>
    <dbReference type="NCBI Taxonomy" id="2316731"/>
    <lineage>
        <taxon>Bacteria</taxon>
        <taxon>Pseudomonadati</taxon>
        <taxon>Myxococcota</taxon>
        <taxon>Myxococcia</taxon>
        <taxon>Myxococcales</taxon>
        <taxon>Cystobacterineae</taxon>
        <taxon>Myxococcaceae</taxon>
        <taxon>Corallococcus</taxon>
    </lineage>
</organism>
<dbReference type="HAMAP" id="MF_00446">
    <property type="entry name" value="PanD"/>
    <property type="match status" value="1"/>
</dbReference>
<keyword evidence="4 9" id="KW-0068">Autocatalytic cleavage</keyword>
<dbReference type="RefSeq" id="WP_120646452.1">
    <property type="nucleotide sequence ID" value="NZ_RAWB01000379.1"/>
</dbReference>
<feature type="chain" id="PRO_5017499353" description="Aspartate 1-decarboxylase alpha chain" evidence="9 13">
    <location>
        <begin position="25"/>
        <end position="130"/>
    </location>
</feature>
<evidence type="ECO:0000256" key="2">
    <source>
        <dbReference type="ARBA" id="ARBA00022655"/>
    </source>
</evidence>
<keyword evidence="6 9" id="KW-0456">Lyase</keyword>
<dbReference type="NCBIfam" id="TIGR00223">
    <property type="entry name" value="panD"/>
    <property type="match status" value="1"/>
</dbReference>
<keyword evidence="7 9" id="KW-0704">Schiff base</keyword>
<dbReference type="UniPathway" id="UPA00028">
    <property type="reaction ID" value="UER00002"/>
</dbReference>
<feature type="active site" description="Schiff-base intermediate with substrate; via pyruvic acid" evidence="9 10">
    <location>
        <position position="25"/>
    </location>
</feature>
<evidence type="ECO:0000256" key="7">
    <source>
        <dbReference type="ARBA" id="ARBA00023270"/>
    </source>
</evidence>
<comment type="PTM">
    <text evidence="9 12">Is synthesized initially as an inactive proenzyme, which is activated by self-cleavage at a specific serine bond to produce a beta-subunit with a hydroxyl group at its C-terminus and an alpha-subunit with a pyruvoyl group at its N-terminus.</text>
</comment>
<dbReference type="CDD" id="cd06919">
    <property type="entry name" value="Asp_decarbox"/>
    <property type="match status" value="1"/>
</dbReference>
<dbReference type="EMBL" id="RAWB01000379">
    <property type="protein sequence ID" value="RKH51732.1"/>
    <property type="molecule type" value="Genomic_DNA"/>
</dbReference>
<accession>A0A3A8PGU2</accession>
<dbReference type="PANTHER" id="PTHR21012:SF0">
    <property type="entry name" value="ASPARTATE 1-DECARBOXYLASE"/>
    <property type="match status" value="1"/>
</dbReference>
<evidence type="ECO:0000256" key="1">
    <source>
        <dbReference type="ARBA" id="ARBA00022490"/>
    </source>
</evidence>
<evidence type="ECO:0000256" key="12">
    <source>
        <dbReference type="PIRSR" id="PIRSR006246-3"/>
    </source>
</evidence>